<dbReference type="GO" id="GO:0009898">
    <property type="term" value="C:cytoplasmic side of plasma membrane"/>
    <property type="evidence" value="ECO:0007669"/>
    <property type="project" value="TreeGrafter"/>
</dbReference>
<dbReference type="InterPro" id="IPR033875">
    <property type="entry name" value="FlhG"/>
</dbReference>
<dbReference type="InterPro" id="IPR025669">
    <property type="entry name" value="AAA_dom"/>
</dbReference>
<dbReference type="GO" id="GO:0005829">
    <property type="term" value="C:cytosol"/>
    <property type="evidence" value="ECO:0007669"/>
    <property type="project" value="TreeGrafter"/>
</dbReference>
<feature type="coiled-coil region" evidence="3">
    <location>
        <begin position="195"/>
        <end position="222"/>
    </location>
</feature>
<keyword evidence="5" id="KW-0969">Cilium</keyword>
<dbReference type="STRING" id="224999.GCA_001485475_02280"/>
<dbReference type="CDD" id="cd02038">
    <property type="entry name" value="FlhG-like"/>
    <property type="match status" value="1"/>
</dbReference>
<protein>
    <submittedName>
        <fullName evidence="5">Flagellar biosynthesis protein FlhG</fullName>
    </submittedName>
</protein>
<proteinExistence type="predicted"/>
<evidence type="ECO:0000256" key="3">
    <source>
        <dbReference type="SAM" id="Coils"/>
    </source>
</evidence>
<dbReference type="Pfam" id="PF13614">
    <property type="entry name" value="AAA_31"/>
    <property type="match status" value="1"/>
</dbReference>
<keyword evidence="2" id="KW-0067">ATP-binding</keyword>
<evidence type="ECO:0000313" key="6">
    <source>
        <dbReference type="Proteomes" id="UP000062160"/>
    </source>
</evidence>
<keyword evidence="1" id="KW-0547">Nucleotide-binding</keyword>
<dbReference type="PIRSF" id="PIRSF003092">
    <property type="entry name" value="MinD"/>
    <property type="match status" value="1"/>
</dbReference>
<dbReference type="InterPro" id="IPR025501">
    <property type="entry name" value="MinD_FleN"/>
</dbReference>
<evidence type="ECO:0000313" key="5">
    <source>
        <dbReference type="EMBL" id="GAQ26236.1"/>
    </source>
</evidence>
<dbReference type="Proteomes" id="UP000062160">
    <property type="component" value="Unassembled WGS sequence"/>
</dbReference>
<dbReference type="Gene3D" id="3.40.50.300">
    <property type="entry name" value="P-loop containing nucleotide triphosphate hydrolases"/>
    <property type="match status" value="1"/>
</dbReference>
<dbReference type="PANTHER" id="PTHR43384:SF4">
    <property type="entry name" value="CELLULOSE BIOSYNTHESIS PROTEIN BCSQ-RELATED"/>
    <property type="match status" value="1"/>
</dbReference>
<evidence type="ECO:0000256" key="1">
    <source>
        <dbReference type="ARBA" id="ARBA00022741"/>
    </source>
</evidence>
<name>A0A0U9HLE8_9FIRM</name>
<dbReference type="PANTHER" id="PTHR43384">
    <property type="entry name" value="SEPTUM SITE-DETERMINING PROTEIN MIND HOMOLOG, CHLOROPLASTIC-RELATED"/>
    <property type="match status" value="1"/>
</dbReference>
<sequence length="298" mass="32467">MYEQTSKLRKIVAEKNSISDISGDGKNLKVYCVTSGKGGVGKTNLSVNLGLAMQSLGKKVLLIDADLGLANIDVLLGLFPEYNLSHILSIGKSIRDIILEGPLGISILPGASGLYELANISNSDIKLLINSFNTLADDFDIIIIDTSAGISKNVTSFITSSNETIVITTPEPGALADAYAIIKISREFCDKIHVVVNKADNYKEANRTMEKLSRSAKKFLNMQLNYLGFVLEDETVHKANMEQVAFFVNYPNSLASKCLMDIGRKLVYGEPLLPKTNVTLNSWFTRLVSIIKANTGVI</sequence>
<dbReference type="SUPFAM" id="SSF52540">
    <property type="entry name" value="P-loop containing nucleoside triphosphate hydrolases"/>
    <property type="match status" value="1"/>
</dbReference>
<dbReference type="OrthoDB" id="9816297at2"/>
<dbReference type="GO" id="GO:0016887">
    <property type="term" value="F:ATP hydrolysis activity"/>
    <property type="evidence" value="ECO:0007669"/>
    <property type="project" value="TreeGrafter"/>
</dbReference>
<keyword evidence="5" id="KW-0966">Cell projection</keyword>
<reference evidence="5" key="1">
    <citation type="journal article" date="2016" name="Genome Announc.">
        <title>Draft Genome Sequence of the Syntrophic Lactate-Degrading Bacterium Tepidanaerobacter syntrophicus JLT.</title>
        <authorList>
            <person name="Matsuura N."/>
            <person name="Ohashi A."/>
            <person name="Tourlousse D.M."/>
            <person name="Sekiguchi Y."/>
        </authorList>
    </citation>
    <scope>NUCLEOTIDE SEQUENCE [LARGE SCALE GENOMIC DNA]</scope>
    <source>
        <strain evidence="5">JL</strain>
    </source>
</reference>
<feature type="domain" description="AAA" evidence="4">
    <location>
        <begin position="29"/>
        <end position="189"/>
    </location>
</feature>
<dbReference type="EMBL" id="DF977003">
    <property type="protein sequence ID" value="GAQ26236.1"/>
    <property type="molecule type" value="Genomic_DNA"/>
</dbReference>
<dbReference type="InterPro" id="IPR027417">
    <property type="entry name" value="P-loop_NTPase"/>
</dbReference>
<organism evidence="5">
    <name type="scientific">Tepidanaerobacter syntrophicus</name>
    <dbReference type="NCBI Taxonomy" id="224999"/>
    <lineage>
        <taxon>Bacteria</taxon>
        <taxon>Bacillati</taxon>
        <taxon>Bacillota</taxon>
        <taxon>Clostridia</taxon>
        <taxon>Thermosediminibacterales</taxon>
        <taxon>Tepidanaerobacteraceae</taxon>
        <taxon>Tepidanaerobacter</taxon>
    </lineage>
</organism>
<keyword evidence="5" id="KW-0282">Flagellum</keyword>
<dbReference type="GO" id="GO:0051782">
    <property type="term" value="P:negative regulation of cell division"/>
    <property type="evidence" value="ECO:0007669"/>
    <property type="project" value="TreeGrafter"/>
</dbReference>
<evidence type="ECO:0000259" key="4">
    <source>
        <dbReference type="Pfam" id="PF13614"/>
    </source>
</evidence>
<dbReference type="RefSeq" id="WP_059034126.1">
    <property type="nucleotide sequence ID" value="NZ_DF977003.1"/>
</dbReference>
<keyword evidence="3" id="KW-0175">Coiled coil</keyword>
<evidence type="ECO:0000256" key="2">
    <source>
        <dbReference type="ARBA" id="ARBA00022840"/>
    </source>
</evidence>
<accession>A0A0U9HLE8</accession>
<keyword evidence="6" id="KW-1185">Reference proteome</keyword>
<dbReference type="InterPro" id="IPR050625">
    <property type="entry name" value="ParA/MinD_ATPase"/>
</dbReference>
<gene>
    <name evidence="5" type="ORF">TSYNT_9500</name>
</gene>
<dbReference type="GO" id="GO:0005524">
    <property type="term" value="F:ATP binding"/>
    <property type="evidence" value="ECO:0007669"/>
    <property type="project" value="UniProtKB-KW"/>
</dbReference>
<dbReference type="AlphaFoldDB" id="A0A0U9HLE8"/>